<evidence type="ECO:0000259" key="2">
    <source>
        <dbReference type="Pfam" id="PF07486"/>
    </source>
</evidence>
<organism evidence="3 4">
    <name type="scientific">Mobilitalea sibirica</name>
    <dbReference type="NCBI Taxonomy" id="1462919"/>
    <lineage>
        <taxon>Bacteria</taxon>
        <taxon>Bacillati</taxon>
        <taxon>Bacillota</taxon>
        <taxon>Clostridia</taxon>
        <taxon>Lachnospirales</taxon>
        <taxon>Lachnospiraceae</taxon>
        <taxon>Mobilitalea</taxon>
    </lineage>
</organism>
<evidence type="ECO:0000256" key="1">
    <source>
        <dbReference type="SAM" id="SignalP"/>
    </source>
</evidence>
<feature type="chain" id="PRO_5035226937" evidence="1">
    <location>
        <begin position="29"/>
        <end position="294"/>
    </location>
</feature>
<protein>
    <submittedName>
        <fullName evidence="3">Cell wall hydrolase</fullName>
    </submittedName>
</protein>
<dbReference type="AlphaFoldDB" id="A0A8J7H526"/>
<feature type="signal peptide" evidence="1">
    <location>
        <begin position="1"/>
        <end position="28"/>
    </location>
</feature>
<name>A0A8J7H526_9FIRM</name>
<accession>A0A8J7H526</accession>
<evidence type="ECO:0000313" key="3">
    <source>
        <dbReference type="EMBL" id="MBH1941579.1"/>
    </source>
</evidence>
<reference evidence="3" key="1">
    <citation type="submission" date="2020-12" db="EMBL/GenBank/DDBJ databases">
        <title>M. sibirica DSM 26468T genome.</title>
        <authorList>
            <person name="Thieme N."/>
            <person name="Rettenmaier R."/>
            <person name="Zverlov V."/>
            <person name="Liebl W."/>
        </authorList>
    </citation>
    <scope>NUCLEOTIDE SEQUENCE</scope>
    <source>
        <strain evidence="3">DSM 26468</strain>
    </source>
</reference>
<dbReference type="EMBL" id="JAEAGR010000012">
    <property type="protein sequence ID" value="MBH1941579.1"/>
    <property type="molecule type" value="Genomic_DNA"/>
</dbReference>
<gene>
    <name evidence="3" type="ORF">I5677_11805</name>
</gene>
<evidence type="ECO:0000313" key="4">
    <source>
        <dbReference type="Proteomes" id="UP000623269"/>
    </source>
</evidence>
<comment type="caution">
    <text evidence="3">The sequence shown here is derived from an EMBL/GenBank/DDBJ whole genome shotgun (WGS) entry which is preliminary data.</text>
</comment>
<dbReference type="Pfam" id="PF07486">
    <property type="entry name" value="Hydrolase_2"/>
    <property type="match status" value="1"/>
</dbReference>
<dbReference type="InterPro" id="IPR042047">
    <property type="entry name" value="SleB_dom1"/>
</dbReference>
<keyword evidence="1" id="KW-0732">Signal</keyword>
<dbReference type="Gene3D" id="1.10.10.2520">
    <property type="entry name" value="Cell wall hydrolase SleB, domain 1"/>
    <property type="match status" value="1"/>
</dbReference>
<dbReference type="Proteomes" id="UP000623269">
    <property type="component" value="Unassembled WGS sequence"/>
</dbReference>
<dbReference type="RefSeq" id="WP_197661822.1">
    <property type="nucleotide sequence ID" value="NZ_JAEAGR010000012.1"/>
</dbReference>
<proteinExistence type="predicted"/>
<keyword evidence="3" id="KW-0378">Hydrolase</keyword>
<dbReference type="GO" id="GO:0016787">
    <property type="term" value="F:hydrolase activity"/>
    <property type="evidence" value="ECO:0007669"/>
    <property type="project" value="UniProtKB-KW"/>
</dbReference>
<sequence length="294" mass="32920">MKLNKKTLVTFLTALIMTFCLSDVVAYASEPGETEQIQETTTYDGAQALQDQNSVASQDIGTMTPVEDSLAADTDLDGTYTEGADTEVYEETDLDAEELEEKQYFVDEQGQVYYIEEEPEDIVIKESIEDEVTEEETEEAVKPSYSEKDLRLLASLIYAEAGNQSYNGMLAVANVVLNRAKSDVYWHVDTVEEVIYDKKWAVQFSVTIKSKKTGLSMLDKALKGYDTGKFTGANPEAEKKAMKKAIKAAKAALEGENNIGSYLCFRANNRYASSIKKKYDDYKIIGDHIFYRAM</sequence>
<keyword evidence="4" id="KW-1185">Reference proteome</keyword>
<dbReference type="InterPro" id="IPR011105">
    <property type="entry name" value="Cell_wall_hydrolase_SleB"/>
</dbReference>
<feature type="domain" description="Cell wall hydrolase SleB" evidence="2">
    <location>
        <begin position="164"/>
        <end position="291"/>
    </location>
</feature>